<dbReference type="OrthoDB" id="119811at2759"/>
<proteinExistence type="predicted"/>
<reference evidence="3 4" key="1">
    <citation type="journal article" date="2021" name="Genome Biol.">
        <title>AFLAP: assembly-free linkage analysis pipeline using k-mers from genome sequencing data.</title>
        <authorList>
            <person name="Fletcher K."/>
            <person name="Zhang L."/>
            <person name="Gil J."/>
            <person name="Han R."/>
            <person name="Cavanaugh K."/>
            <person name="Michelmore R."/>
        </authorList>
    </citation>
    <scope>NUCLEOTIDE SEQUENCE [LARGE SCALE GENOMIC DNA]</scope>
    <source>
        <strain evidence="3 4">SF5</strain>
    </source>
</reference>
<gene>
    <name evidence="3" type="ORF">CCR75_008631</name>
</gene>
<accession>A0A976ID11</accession>
<dbReference type="RefSeq" id="XP_067816896.1">
    <property type="nucleotide sequence ID" value="XM_067966681.1"/>
</dbReference>
<evidence type="ECO:0000256" key="2">
    <source>
        <dbReference type="SAM" id="MobiDB-lite"/>
    </source>
</evidence>
<dbReference type="Proteomes" id="UP000294530">
    <property type="component" value="Unassembled WGS sequence"/>
</dbReference>
<keyword evidence="1" id="KW-0175">Coiled coil</keyword>
<keyword evidence="4" id="KW-1185">Reference proteome</keyword>
<dbReference type="KEGG" id="blac:94352352"/>
<evidence type="ECO:0000313" key="3">
    <source>
        <dbReference type="EMBL" id="TDH67397.1"/>
    </source>
</evidence>
<name>A0A976ID11_BRELC</name>
<evidence type="ECO:0000313" key="4">
    <source>
        <dbReference type="Proteomes" id="UP000294530"/>
    </source>
</evidence>
<feature type="region of interest" description="Disordered" evidence="2">
    <location>
        <begin position="273"/>
        <end position="301"/>
    </location>
</feature>
<feature type="coiled-coil region" evidence="1">
    <location>
        <begin position="147"/>
        <end position="198"/>
    </location>
</feature>
<dbReference type="GeneID" id="94352352"/>
<dbReference type="EMBL" id="SHOA02000192">
    <property type="protein sequence ID" value="TDH67397.1"/>
    <property type="molecule type" value="Genomic_DNA"/>
</dbReference>
<sequence length="301" mass="34456">MLGFQYVVAKSRELSSVVEREISGVTNRSSSFVAAFDGGAAAASTEEKTPAEVYEASDRNEGERFLRIQQNRQLQAEQNHHRLLDSGQELETALRQARATLQAQATSEQFLAQNFHLVSHVRRELQNMHAIVLRVAEEADCVEKLLLQRCEENVARQKADLASTQQLELEKFEIQIARESEERKRKLLEMKREELSRAFVKDLQTYQMRVTPCEGGSTTALDLQEEDWKQESLDEVELVVMANSDQLEAFYESEHEDEEKQFVSNKIEKWTESRVPGDKCDAESTVNEKEIIGMAERSKDI</sequence>
<protein>
    <submittedName>
        <fullName evidence="3">Uncharacterized protein</fullName>
    </submittedName>
</protein>
<organism evidence="3 4">
    <name type="scientific">Bremia lactucae</name>
    <name type="common">Lettuce downy mildew</name>
    <dbReference type="NCBI Taxonomy" id="4779"/>
    <lineage>
        <taxon>Eukaryota</taxon>
        <taxon>Sar</taxon>
        <taxon>Stramenopiles</taxon>
        <taxon>Oomycota</taxon>
        <taxon>Peronosporomycetes</taxon>
        <taxon>Peronosporales</taxon>
        <taxon>Peronosporaceae</taxon>
        <taxon>Bremia</taxon>
    </lineage>
</organism>
<comment type="caution">
    <text evidence="3">The sequence shown here is derived from an EMBL/GenBank/DDBJ whole genome shotgun (WGS) entry which is preliminary data.</text>
</comment>
<dbReference type="AlphaFoldDB" id="A0A976ID11"/>
<evidence type="ECO:0000256" key="1">
    <source>
        <dbReference type="SAM" id="Coils"/>
    </source>
</evidence>